<name>A0ABN9TYE3_9DINO</name>
<feature type="compositionally biased region" description="Basic and acidic residues" evidence="1">
    <location>
        <begin position="106"/>
        <end position="119"/>
    </location>
</feature>
<dbReference type="EMBL" id="CAUYUJ010015227">
    <property type="protein sequence ID" value="CAK0851334.1"/>
    <property type="molecule type" value="Genomic_DNA"/>
</dbReference>
<evidence type="ECO:0000313" key="2">
    <source>
        <dbReference type="EMBL" id="CAK0851334.1"/>
    </source>
</evidence>
<protein>
    <submittedName>
        <fullName evidence="2">Uncharacterized protein</fullName>
    </submittedName>
</protein>
<evidence type="ECO:0000256" key="1">
    <source>
        <dbReference type="SAM" id="MobiDB-lite"/>
    </source>
</evidence>
<proteinExistence type="predicted"/>
<keyword evidence="3" id="KW-1185">Reference proteome</keyword>
<evidence type="ECO:0000313" key="3">
    <source>
        <dbReference type="Proteomes" id="UP001189429"/>
    </source>
</evidence>
<gene>
    <name evidence="2" type="ORF">PCOR1329_LOCUS43499</name>
</gene>
<organism evidence="2 3">
    <name type="scientific">Prorocentrum cordatum</name>
    <dbReference type="NCBI Taxonomy" id="2364126"/>
    <lineage>
        <taxon>Eukaryota</taxon>
        <taxon>Sar</taxon>
        <taxon>Alveolata</taxon>
        <taxon>Dinophyceae</taxon>
        <taxon>Prorocentrales</taxon>
        <taxon>Prorocentraceae</taxon>
        <taxon>Prorocentrum</taxon>
    </lineage>
</organism>
<accession>A0ABN9TYE3</accession>
<feature type="region of interest" description="Disordered" evidence="1">
    <location>
        <begin position="87"/>
        <end position="136"/>
    </location>
</feature>
<feature type="non-terminal residue" evidence="2">
    <location>
        <position position="1"/>
    </location>
</feature>
<sequence>VDYEEAGEIVARGSKASVLMAPWARWNVINCKTGPSQGVAMPLASRVGKTSSAAWAACDPTLRGQVINVGGEERIVAKPVKELTWTGHPGLSAASRGKASTASERPIARRELEAEDAKRSAPVKGNMPMKKKKPSKNTDLFDWLKSGVMHAFSSFWLRCSAGGSVAPLLWRAWKFVGSGSVLRAVCDSVLAAGESSEGERDWREEAEEMYE</sequence>
<reference evidence="2" key="1">
    <citation type="submission" date="2023-10" db="EMBL/GenBank/DDBJ databases">
        <authorList>
            <person name="Chen Y."/>
            <person name="Shah S."/>
            <person name="Dougan E. K."/>
            <person name="Thang M."/>
            <person name="Chan C."/>
        </authorList>
    </citation>
    <scope>NUCLEOTIDE SEQUENCE [LARGE SCALE GENOMIC DNA]</scope>
</reference>
<comment type="caution">
    <text evidence="2">The sequence shown here is derived from an EMBL/GenBank/DDBJ whole genome shotgun (WGS) entry which is preliminary data.</text>
</comment>
<dbReference type="Proteomes" id="UP001189429">
    <property type="component" value="Unassembled WGS sequence"/>
</dbReference>